<feature type="chain" id="PRO_5020609896" description="Lipoprotein" evidence="1">
    <location>
        <begin position="23"/>
        <end position="65"/>
    </location>
</feature>
<protein>
    <recommendedName>
        <fullName evidence="4">Lipoprotein</fullName>
    </recommendedName>
</protein>
<name>A0A4R5QKK8_9PROT</name>
<organism evidence="2 3">
    <name type="scientific">Dankookia rubra</name>
    <dbReference type="NCBI Taxonomy" id="1442381"/>
    <lineage>
        <taxon>Bacteria</taxon>
        <taxon>Pseudomonadati</taxon>
        <taxon>Pseudomonadota</taxon>
        <taxon>Alphaproteobacteria</taxon>
        <taxon>Acetobacterales</taxon>
        <taxon>Roseomonadaceae</taxon>
        <taxon>Dankookia</taxon>
    </lineage>
</organism>
<dbReference type="AlphaFoldDB" id="A0A4R5QKK8"/>
<proteinExistence type="predicted"/>
<dbReference type="Proteomes" id="UP000295096">
    <property type="component" value="Unassembled WGS sequence"/>
</dbReference>
<feature type="signal peptide" evidence="1">
    <location>
        <begin position="1"/>
        <end position="22"/>
    </location>
</feature>
<evidence type="ECO:0000256" key="1">
    <source>
        <dbReference type="SAM" id="SignalP"/>
    </source>
</evidence>
<keyword evidence="1" id="KW-0732">Signal</keyword>
<evidence type="ECO:0000313" key="2">
    <source>
        <dbReference type="EMBL" id="TDH63994.1"/>
    </source>
</evidence>
<gene>
    <name evidence="2" type="ORF">E2C06_04010</name>
</gene>
<dbReference type="EMBL" id="SMSJ01000003">
    <property type="protein sequence ID" value="TDH63994.1"/>
    <property type="molecule type" value="Genomic_DNA"/>
</dbReference>
<evidence type="ECO:0000313" key="3">
    <source>
        <dbReference type="Proteomes" id="UP000295096"/>
    </source>
</evidence>
<sequence>MRSLRILLLPVLAALGGCVAYPAAPAYYPPAASVYVAPRPYYAPRPYGYGYGYRPYGYGYGYRRW</sequence>
<dbReference type="PROSITE" id="PS51257">
    <property type="entry name" value="PROKAR_LIPOPROTEIN"/>
    <property type="match status" value="1"/>
</dbReference>
<evidence type="ECO:0008006" key="4">
    <source>
        <dbReference type="Google" id="ProtNLM"/>
    </source>
</evidence>
<comment type="caution">
    <text evidence="2">The sequence shown here is derived from an EMBL/GenBank/DDBJ whole genome shotgun (WGS) entry which is preliminary data.</text>
</comment>
<reference evidence="2 3" key="1">
    <citation type="journal article" date="2016" name="J. Microbiol.">
        <title>Dankookia rubra gen. nov., sp. nov., an alphaproteobacterium isolated from sediment of a shallow stream.</title>
        <authorList>
            <person name="Kim W.H."/>
            <person name="Kim D.H."/>
            <person name="Kang K."/>
            <person name="Ahn T.Y."/>
        </authorList>
    </citation>
    <scope>NUCLEOTIDE SEQUENCE [LARGE SCALE GENOMIC DNA]</scope>
    <source>
        <strain evidence="2 3">JCM30602</strain>
    </source>
</reference>
<keyword evidence="3" id="KW-1185">Reference proteome</keyword>
<accession>A0A4R5QKK8</accession>
<dbReference type="RefSeq" id="WP_133287274.1">
    <property type="nucleotide sequence ID" value="NZ_SMSJ01000003.1"/>
</dbReference>